<dbReference type="RefSeq" id="WP_379231610.1">
    <property type="nucleotide sequence ID" value="NZ_JBHSTE010000001.1"/>
</dbReference>
<evidence type="ECO:0000259" key="3">
    <source>
        <dbReference type="Pfam" id="PF08281"/>
    </source>
</evidence>
<evidence type="ECO:0000313" key="5">
    <source>
        <dbReference type="Proteomes" id="UP001596233"/>
    </source>
</evidence>
<dbReference type="InterPro" id="IPR007627">
    <property type="entry name" value="RNA_pol_sigma70_r2"/>
</dbReference>
<protein>
    <submittedName>
        <fullName evidence="4">Sigma-70 family RNA polymerase sigma factor</fullName>
    </submittedName>
</protein>
<name>A0ABW1V0I6_9BACL</name>
<accession>A0ABW1V0I6</accession>
<dbReference type="InterPro" id="IPR036388">
    <property type="entry name" value="WH-like_DNA-bd_sf"/>
</dbReference>
<proteinExistence type="predicted"/>
<dbReference type="EMBL" id="JBHSTE010000001">
    <property type="protein sequence ID" value="MFC6331903.1"/>
    <property type="molecule type" value="Genomic_DNA"/>
</dbReference>
<organism evidence="4 5">
    <name type="scientific">Paenibacillus septentrionalis</name>
    <dbReference type="NCBI Taxonomy" id="429342"/>
    <lineage>
        <taxon>Bacteria</taxon>
        <taxon>Bacillati</taxon>
        <taxon>Bacillota</taxon>
        <taxon>Bacilli</taxon>
        <taxon>Bacillales</taxon>
        <taxon>Paenibacillaceae</taxon>
        <taxon>Paenibacillus</taxon>
    </lineage>
</organism>
<dbReference type="SUPFAM" id="SSF88659">
    <property type="entry name" value="Sigma3 and sigma4 domains of RNA polymerase sigma factors"/>
    <property type="match status" value="1"/>
</dbReference>
<feature type="domain" description="RNA polymerase sigma-70 region 2" evidence="2">
    <location>
        <begin position="10"/>
        <end position="75"/>
    </location>
</feature>
<dbReference type="SUPFAM" id="SSF88946">
    <property type="entry name" value="Sigma2 domain of RNA polymerase sigma factors"/>
    <property type="match status" value="1"/>
</dbReference>
<dbReference type="PANTHER" id="PTHR30173">
    <property type="entry name" value="SIGMA 19 FACTOR"/>
    <property type="match status" value="1"/>
</dbReference>
<feature type="domain" description="RNA polymerase sigma factor 70 region 4 type 2" evidence="3">
    <location>
        <begin position="112"/>
        <end position="160"/>
    </location>
</feature>
<dbReference type="Pfam" id="PF08281">
    <property type="entry name" value="Sigma70_r4_2"/>
    <property type="match status" value="1"/>
</dbReference>
<dbReference type="NCBIfam" id="TIGR02937">
    <property type="entry name" value="sigma70-ECF"/>
    <property type="match status" value="1"/>
</dbReference>
<dbReference type="InterPro" id="IPR014284">
    <property type="entry name" value="RNA_pol_sigma-70_dom"/>
</dbReference>
<dbReference type="PANTHER" id="PTHR30173:SF43">
    <property type="entry name" value="ECF RNA POLYMERASE SIGMA FACTOR SIGI-RELATED"/>
    <property type="match status" value="1"/>
</dbReference>
<dbReference type="Gene3D" id="1.10.10.10">
    <property type="entry name" value="Winged helix-like DNA-binding domain superfamily/Winged helix DNA-binding domain"/>
    <property type="match status" value="1"/>
</dbReference>
<comment type="caution">
    <text evidence="4">The sequence shown here is derived from an EMBL/GenBank/DDBJ whole genome shotgun (WGS) entry which is preliminary data.</text>
</comment>
<dbReference type="InterPro" id="IPR052704">
    <property type="entry name" value="ECF_Sigma-70_Domain"/>
</dbReference>
<dbReference type="Proteomes" id="UP001596233">
    <property type="component" value="Unassembled WGS sequence"/>
</dbReference>
<evidence type="ECO:0000313" key="4">
    <source>
        <dbReference type="EMBL" id="MFC6331903.1"/>
    </source>
</evidence>
<dbReference type="Pfam" id="PF04542">
    <property type="entry name" value="Sigma70_r2"/>
    <property type="match status" value="1"/>
</dbReference>
<dbReference type="InterPro" id="IPR013249">
    <property type="entry name" value="RNA_pol_sigma70_r4_t2"/>
</dbReference>
<evidence type="ECO:0000256" key="1">
    <source>
        <dbReference type="ARBA" id="ARBA00011344"/>
    </source>
</evidence>
<comment type="subunit">
    <text evidence="1">Interacts transiently with the RNA polymerase catalytic core formed by RpoA, RpoB, RpoC and RpoZ (2 alpha, 1 beta, 1 beta' and 1 omega subunit) to form the RNA polymerase holoenzyme that can initiate transcription.</text>
</comment>
<evidence type="ECO:0000259" key="2">
    <source>
        <dbReference type="Pfam" id="PF04542"/>
    </source>
</evidence>
<dbReference type="SUPFAM" id="SSF54427">
    <property type="entry name" value="NTF2-like"/>
    <property type="match status" value="1"/>
</dbReference>
<gene>
    <name evidence="4" type="ORF">ACFP56_04645</name>
</gene>
<dbReference type="InterPro" id="IPR013325">
    <property type="entry name" value="RNA_pol_sigma_r2"/>
</dbReference>
<dbReference type="InterPro" id="IPR013324">
    <property type="entry name" value="RNA_pol_sigma_r3/r4-like"/>
</dbReference>
<dbReference type="Gene3D" id="1.10.1740.10">
    <property type="match status" value="1"/>
</dbReference>
<dbReference type="InterPro" id="IPR032710">
    <property type="entry name" value="NTF2-like_dom_sf"/>
</dbReference>
<keyword evidence="5" id="KW-1185">Reference proteome</keyword>
<sequence>MSDQVWLATIFETYRKQLFTVAYRMLGSISEAEDAVQETWLRLSRIDVSTIQNIGGWLTTVVSRICLDMLRSRKSRKEETLEAQLSDTLTDHQQVDPEQEALIADSVGAAMLVVLAQLKPAERIAFVLHDVFHLPFQEIAPIIGKSEDATRQIASRARRRVRGEKAARTTNADDQHEAVKAFLAAAHAGDFDRLIAALDPEVVLRDDRESEAAITRGAVALAKKVAGRAQKSAQLALVDGTVGIIAAPRGKLLYVLKFNVTSGKITEIDLISHPERLAKTELAVLAAD</sequence>
<reference evidence="5" key="1">
    <citation type="journal article" date="2019" name="Int. J. Syst. Evol. Microbiol.">
        <title>The Global Catalogue of Microorganisms (GCM) 10K type strain sequencing project: providing services to taxonomists for standard genome sequencing and annotation.</title>
        <authorList>
            <consortium name="The Broad Institute Genomics Platform"/>
            <consortium name="The Broad Institute Genome Sequencing Center for Infectious Disease"/>
            <person name="Wu L."/>
            <person name="Ma J."/>
        </authorList>
    </citation>
    <scope>NUCLEOTIDE SEQUENCE [LARGE SCALE GENOMIC DNA]</scope>
    <source>
        <strain evidence="5">PCU 280</strain>
    </source>
</reference>